<dbReference type="InterPro" id="IPR002204">
    <property type="entry name" value="3-OH-isobutyrate_DH-rel_CS"/>
</dbReference>
<evidence type="ECO:0000256" key="1">
    <source>
        <dbReference type="ARBA" id="ARBA00009080"/>
    </source>
</evidence>
<gene>
    <name evidence="7" type="ORF">F8S09_03675</name>
</gene>
<comment type="similarity">
    <text evidence="1">Belongs to the HIBADH-related family.</text>
</comment>
<dbReference type="RefSeq" id="WP_152869006.1">
    <property type="nucleotide sequence ID" value="NZ_WBSL01000001.1"/>
</dbReference>
<accession>A0A7X1NTX9</accession>
<dbReference type="PANTHER" id="PTHR43060">
    <property type="entry name" value="3-HYDROXYISOBUTYRATE DEHYDROGENASE-LIKE 1, MITOCHONDRIAL-RELATED"/>
    <property type="match status" value="1"/>
</dbReference>
<dbReference type="Pfam" id="PF03446">
    <property type="entry name" value="NAD_binding_2"/>
    <property type="match status" value="1"/>
</dbReference>
<feature type="domain" description="6-phosphogluconate dehydrogenase NADP-binding" evidence="5">
    <location>
        <begin position="6"/>
        <end position="161"/>
    </location>
</feature>
<dbReference type="Proteomes" id="UP000484842">
    <property type="component" value="Unassembled WGS sequence"/>
</dbReference>
<evidence type="ECO:0000313" key="8">
    <source>
        <dbReference type="Proteomes" id="UP000484842"/>
    </source>
</evidence>
<dbReference type="SUPFAM" id="SSF48179">
    <property type="entry name" value="6-phosphogluconate dehydrogenase C-terminal domain-like"/>
    <property type="match status" value="1"/>
</dbReference>
<reference evidence="7 8" key="1">
    <citation type="submission" date="2019-10" db="EMBL/GenBank/DDBJ databases">
        <title>Deinococcus sp. isolated from soil.</title>
        <authorList>
            <person name="Li Y."/>
            <person name="Wang J."/>
        </authorList>
    </citation>
    <scope>NUCLEOTIDE SEQUENCE [LARGE SCALE GENOMIC DNA]</scope>
    <source>
        <strain evidence="7 8">SDU3-2</strain>
    </source>
</reference>
<feature type="active site" evidence="4">
    <location>
        <position position="171"/>
    </location>
</feature>
<dbReference type="InterPro" id="IPR006115">
    <property type="entry name" value="6PGDH_NADP-bd"/>
</dbReference>
<dbReference type="EMBL" id="WBSL01000001">
    <property type="protein sequence ID" value="MPY65797.1"/>
    <property type="molecule type" value="Genomic_DNA"/>
</dbReference>
<dbReference type="Gene3D" id="1.10.1040.10">
    <property type="entry name" value="N-(1-d-carboxylethyl)-l-norvaline Dehydrogenase, domain 2"/>
    <property type="match status" value="1"/>
</dbReference>
<evidence type="ECO:0000259" key="5">
    <source>
        <dbReference type="Pfam" id="PF03446"/>
    </source>
</evidence>
<dbReference type="SUPFAM" id="SSF51735">
    <property type="entry name" value="NAD(P)-binding Rossmann-fold domains"/>
    <property type="match status" value="1"/>
</dbReference>
<sequence>MSRTTAFLGLGAMGAPMAAHLARHARETGGRALVWNRTGARADAHAREHGSESVTLPDAAQADVIFSCLPTSREVDEVLTGLEGGLRPGTVWVDCTSGHPEAARRQSARLSERGVTFLDAPVSGGTAGAQAGTLTVMVGGDAAALEGVRADLAFAGKVVHVGGVGAGFAVKAVNNALLAVNLWAAGEGLAALARAGVDVAPALEVINASSGRSNASENLIGQRVLTREFPVTFQLGLLAKDAGIAADVVRAAGASAPVLMQAEALFRAAATVVGAGEDHTAALRLVEQMNDKEIR</sequence>
<evidence type="ECO:0000256" key="4">
    <source>
        <dbReference type="PIRSR" id="PIRSR000103-1"/>
    </source>
</evidence>
<dbReference type="AlphaFoldDB" id="A0A7X1NTX9"/>
<evidence type="ECO:0000259" key="6">
    <source>
        <dbReference type="Pfam" id="PF14833"/>
    </source>
</evidence>
<keyword evidence="2" id="KW-0560">Oxidoreductase</keyword>
<dbReference type="Pfam" id="PF14833">
    <property type="entry name" value="NAD_binding_11"/>
    <property type="match status" value="1"/>
</dbReference>
<dbReference type="GO" id="GO:0051287">
    <property type="term" value="F:NAD binding"/>
    <property type="evidence" value="ECO:0007669"/>
    <property type="project" value="InterPro"/>
</dbReference>
<protein>
    <submittedName>
        <fullName evidence="7">NAD(P)-dependent oxidoreductase</fullName>
    </submittedName>
</protein>
<organism evidence="7 8">
    <name type="scientific">Deinococcus terrestris</name>
    <dbReference type="NCBI Taxonomy" id="2651870"/>
    <lineage>
        <taxon>Bacteria</taxon>
        <taxon>Thermotogati</taxon>
        <taxon>Deinococcota</taxon>
        <taxon>Deinococci</taxon>
        <taxon>Deinococcales</taxon>
        <taxon>Deinococcaceae</taxon>
        <taxon>Deinococcus</taxon>
    </lineage>
</organism>
<dbReference type="GO" id="GO:0016491">
    <property type="term" value="F:oxidoreductase activity"/>
    <property type="evidence" value="ECO:0007669"/>
    <property type="project" value="UniProtKB-KW"/>
</dbReference>
<evidence type="ECO:0000313" key="7">
    <source>
        <dbReference type="EMBL" id="MPY65797.1"/>
    </source>
</evidence>
<evidence type="ECO:0000256" key="3">
    <source>
        <dbReference type="ARBA" id="ARBA00023027"/>
    </source>
</evidence>
<dbReference type="PROSITE" id="PS00895">
    <property type="entry name" value="3_HYDROXYISOBUT_DH"/>
    <property type="match status" value="1"/>
</dbReference>
<dbReference type="InterPro" id="IPR008927">
    <property type="entry name" value="6-PGluconate_DH-like_C_sf"/>
</dbReference>
<comment type="caution">
    <text evidence="7">The sequence shown here is derived from an EMBL/GenBank/DDBJ whole genome shotgun (WGS) entry which is preliminary data.</text>
</comment>
<dbReference type="GO" id="GO:0050661">
    <property type="term" value="F:NADP binding"/>
    <property type="evidence" value="ECO:0007669"/>
    <property type="project" value="InterPro"/>
</dbReference>
<keyword evidence="8" id="KW-1185">Reference proteome</keyword>
<proteinExistence type="inferred from homology"/>
<dbReference type="PIRSF" id="PIRSF000103">
    <property type="entry name" value="HIBADH"/>
    <property type="match status" value="1"/>
</dbReference>
<feature type="domain" description="3-hydroxyisobutyrate dehydrogenase-like NAD-binding" evidence="6">
    <location>
        <begin position="165"/>
        <end position="285"/>
    </location>
</feature>
<dbReference type="InterPro" id="IPR029154">
    <property type="entry name" value="HIBADH-like_NADP-bd"/>
</dbReference>
<dbReference type="Gene3D" id="3.40.50.720">
    <property type="entry name" value="NAD(P)-binding Rossmann-like Domain"/>
    <property type="match status" value="1"/>
</dbReference>
<dbReference type="PANTHER" id="PTHR43060:SF15">
    <property type="entry name" value="3-HYDROXYISOBUTYRATE DEHYDROGENASE-LIKE 1, MITOCHONDRIAL-RELATED"/>
    <property type="match status" value="1"/>
</dbReference>
<keyword evidence="3" id="KW-0520">NAD</keyword>
<dbReference type="InterPro" id="IPR036291">
    <property type="entry name" value="NAD(P)-bd_dom_sf"/>
</dbReference>
<name>A0A7X1NTX9_9DEIO</name>
<dbReference type="InterPro" id="IPR015815">
    <property type="entry name" value="HIBADH-related"/>
</dbReference>
<evidence type="ECO:0000256" key="2">
    <source>
        <dbReference type="ARBA" id="ARBA00023002"/>
    </source>
</evidence>
<dbReference type="InterPro" id="IPR013328">
    <property type="entry name" value="6PGD_dom2"/>
</dbReference>
<dbReference type="GO" id="GO:0016054">
    <property type="term" value="P:organic acid catabolic process"/>
    <property type="evidence" value="ECO:0007669"/>
    <property type="project" value="UniProtKB-ARBA"/>
</dbReference>